<reference evidence="2" key="1">
    <citation type="journal article" date="2019" name="Int. J. Syst. Evol. Microbiol.">
        <title>The Global Catalogue of Microorganisms (GCM) 10K type strain sequencing project: providing services to taxonomists for standard genome sequencing and annotation.</title>
        <authorList>
            <consortium name="The Broad Institute Genomics Platform"/>
            <consortium name="The Broad Institute Genome Sequencing Center for Infectious Disease"/>
            <person name="Wu L."/>
            <person name="Ma J."/>
        </authorList>
    </citation>
    <scope>NUCLEOTIDE SEQUENCE [LARGE SCALE GENOMIC DNA]</scope>
    <source>
        <strain evidence="2">CECT 7131</strain>
    </source>
</reference>
<protein>
    <submittedName>
        <fullName evidence="1">BNR-4 repeat-containing protein</fullName>
    </submittedName>
</protein>
<comment type="caution">
    <text evidence="1">The sequence shown here is derived from an EMBL/GenBank/DDBJ whole genome shotgun (WGS) entry which is preliminary data.</text>
</comment>
<dbReference type="Pfam" id="PF15892">
    <property type="entry name" value="BNR_4"/>
    <property type="match status" value="1"/>
</dbReference>
<accession>A0ABT8AG39</accession>
<evidence type="ECO:0000313" key="2">
    <source>
        <dbReference type="Proteomes" id="UP001529369"/>
    </source>
</evidence>
<gene>
    <name evidence="1" type="ORF">QWZ14_30755</name>
</gene>
<dbReference type="RefSeq" id="WP_290320899.1">
    <property type="nucleotide sequence ID" value="NZ_JAUFPN010000305.1"/>
</dbReference>
<organism evidence="1 2">
    <name type="scientific">Paeniroseomonas aquatica</name>
    <dbReference type="NCBI Taxonomy" id="373043"/>
    <lineage>
        <taxon>Bacteria</taxon>
        <taxon>Pseudomonadati</taxon>
        <taxon>Pseudomonadota</taxon>
        <taxon>Alphaproteobacteria</taxon>
        <taxon>Acetobacterales</taxon>
        <taxon>Acetobacteraceae</taxon>
        <taxon>Paeniroseomonas</taxon>
    </lineage>
</organism>
<proteinExistence type="predicted"/>
<evidence type="ECO:0000313" key="1">
    <source>
        <dbReference type="EMBL" id="MDN3568779.1"/>
    </source>
</evidence>
<dbReference type="Proteomes" id="UP001529369">
    <property type="component" value="Unassembled WGS sequence"/>
</dbReference>
<name>A0ABT8AG39_9PROT</name>
<sequence length="442" mass="47846">MPDQIIPLGEAWASSSVNCVAFRHDAIVPVTDGCVVSFYDADGNVVLQHLDRALVPQRRLTIACPIVPHDAHNCISLGVDSSGAVHAVFGAHSSIAYHVRVSPLLDGAAPEAVPLDGRPQMRFTYPTLLHDPGSGELRLLYREGGPWAGELRVKRWNDEAAAFIEDELPLLSGRLGQPTAGPYINRPVRLPDGRIALFCVWRLARDATTAGDVANTGLDLIVAAPDLRSLASLDGVGLTLPVTPVHAPRTWAVPVGANLINQGAAACGVDGNPMALTYWNDAAGVPQYHLLWLEGGAWRAAAVSEFVTRFSLQGLGTLPLPHSRPALLVRRDGVALCIFRSAEHGNRLMLTLIDQPYGDPGRRRTMVLLDEDLGFYEPMVDHAAFTRDGSLVMYVQACAQDHGDRGDSGDWREGVAARLIKFFGHQVNGWKVNNKLGSKKRK</sequence>
<keyword evidence="2" id="KW-1185">Reference proteome</keyword>
<dbReference type="EMBL" id="JAUFPN010000305">
    <property type="protein sequence ID" value="MDN3568779.1"/>
    <property type="molecule type" value="Genomic_DNA"/>
</dbReference>